<evidence type="ECO:0000313" key="8">
    <source>
        <dbReference type="Proteomes" id="UP000215027"/>
    </source>
</evidence>
<dbReference type="PANTHER" id="PTHR43586:SF8">
    <property type="entry name" value="CYSTEINE DESULFURASE 1, CHLOROPLASTIC"/>
    <property type="match status" value="1"/>
</dbReference>
<dbReference type="SUPFAM" id="SSF53383">
    <property type="entry name" value="PLP-dependent transferases"/>
    <property type="match status" value="1"/>
</dbReference>
<sequence>MIANEPLLDMRSRIVGLDHEVPLLDGRRMPYVNLDNAASTPPLVDVARAVEAFIPYYSSVHRGTGFKSRLSTVAYDQAHEIIGRFVGADLSTNTVIFGKNTTEAINKLAYRLPLTPESVVLTTQMEHHSNDLPWRHRAHVVHVRALPDGRLDEDDFDAQLQRYAGRVALVTVTGASNVSGFIQPIHRLARKAHAAGALILADTAQLAPHRRVDMLADDDPEHLDFVTLSAHKMYAPFGTGALIGAKDVFLHEAPEYRGGGTVDVVTLDEVHWAGVPDREEAGSPNVVGAVAMAVAARTLMEVGMDAVAAHEEHLIAYALERLREVPGIQIFGETDPARAHEKVGVIPFNVEGVSHFLTAAILGYEGGIGVRSGCFCAHPYVVHLLQLDEAESHRWRDQLLSGDKSSMPGMVRASFGCYNNTDDVDRLVEMLQRITRGDYQGDYALDRASGEYRPRNFHEPLEEYFLLEPLD</sequence>
<dbReference type="GO" id="GO:0008483">
    <property type="term" value="F:transaminase activity"/>
    <property type="evidence" value="ECO:0007669"/>
    <property type="project" value="UniProtKB-KW"/>
</dbReference>
<comment type="similarity">
    <text evidence="2">Belongs to the class-V pyridoxal-phosphate-dependent aminotransferase family. Csd subfamily.</text>
</comment>
<evidence type="ECO:0000313" key="7">
    <source>
        <dbReference type="EMBL" id="CUS04763.2"/>
    </source>
</evidence>
<dbReference type="GO" id="GO:0031071">
    <property type="term" value="F:cysteine desulfurase activity"/>
    <property type="evidence" value="ECO:0007669"/>
    <property type="project" value="UniProtKB-EC"/>
</dbReference>
<comment type="cofactor">
    <cofactor evidence="1 5">
        <name>pyridoxal 5'-phosphate</name>
        <dbReference type="ChEBI" id="CHEBI:597326"/>
    </cofactor>
</comment>
<comment type="catalytic activity">
    <reaction evidence="4">
        <text>(sulfur carrier)-H + L-cysteine = (sulfur carrier)-SH + L-alanine</text>
        <dbReference type="Rhea" id="RHEA:43892"/>
        <dbReference type="Rhea" id="RHEA-COMP:14737"/>
        <dbReference type="Rhea" id="RHEA-COMP:14739"/>
        <dbReference type="ChEBI" id="CHEBI:29917"/>
        <dbReference type="ChEBI" id="CHEBI:35235"/>
        <dbReference type="ChEBI" id="CHEBI:57972"/>
        <dbReference type="ChEBI" id="CHEBI:64428"/>
        <dbReference type="EC" id="2.8.1.7"/>
    </reaction>
</comment>
<proteinExistence type="inferred from homology"/>
<dbReference type="EMBL" id="LN890655">
    <property type="protein sequence ID" value="CUS04763.2"/>
    <property type="molecule type" value="Genomic_DNA"/>
</dbReference>
<dbReference type="PANTHER" id="PTHR43586">
    <property type="entry name" value="CYSTEINE DESULFURASE"/>
    <property type="match status" value="1"/>
</dbReference>
<dbReference type="Gene3D" id="3.40.640.10">
    <property type="entry name" value="Type I PLP-dependent aspartate aminotransferase-like (Major domain)"/>
    <property type="match status" value="1"/>
</dbReference>
<dbReference type="EC" id="2.6.1.-" evidence="7"/>
<feature type="domain" description="Aminotransferase class V" evidence="6">
    <location>
        <begin position="32"/>
        <end position="427"/>
    </location>
</feature>
<evidence type="ECO:0000256" key="3">
    <source>
        <dbReference type="ARBA" id="ARBA00022898"/>
    </source>
</evidence>
<protein>
    <submittedName>
        <fullName evidence="7">Aminotransferase</fullName>
        <ecNumber evidence="7">2.6.1.-</ecNumber>
    </submittedName>
</protein>
<dbReference type="InterPro" id="IPR020578">
    <property type="entry name" value="Aminotrans_V_PyrdxlP_BS"/>
</dbReference>
<evidence type="ECO:0000256" key="5">
    <source>
        <dbReference type="RuleBase" id="RU004504"/>
    </source>
</evidence>
<reference evidence="7" key="1">
    <citation type="submission" date="2016-01" db="EMBL/GenBank/DDBJ databases">
        <authorList>
            <person name="Mcilroy J.S."/>
            <person name="Karst M S."/>
            <person name="Albertsen M."/>
        </authorList>
    </citation>
    <scope>NUCLEOTIDE SEQUENCE</scope>
    <source>
        <strain evidence="7">Cfx-K</strain>
    </source>
</reference>
<dbReference type="InterPro" id="IPR015422">
    <property type="entry name" value="PyrdxlP-dep_Trfase_small"/>
</dbReference>
<evidence type="ECO:0000256" key="4">
    <source>
        <dbReference type="ARBA" id="ARBA00050776"/>
    </source>
</evidence>
<dbReference type="KEGG" id="pbf:CFX0092_A2885"/>
<evidence type="ECO:0000259" key="6">
    <source>
        <dbReference type="Pfam" id="PF00266"/>
    </source>
</evidence>
<keyword evidence="3" id="KW-0663">Pyridoxal phosphate</keyword>
<dbReference type="AlphaFoldDB" id="A0A170PIC3"/>
<evidence type="ECO:0000256" key="2">
    <source>
        <dbReference type="ARBA" id="ARBA00010447"/>
    </source>
</evidence>
<dbReference type="Pfam" id="PF00266">
    <property type="entry name" value="Aminotran_5"/>
    <property type="match status" value="1"/>
</dbReference>
<evidence type="ECO:0000256" key="1">
    <source>
        <dbReference type="ARBA" id="ARBA00001933"/>
    </source>
</evidence>
<accession>A0A170PIC3</accession>
<organism evidence="7 8">
    <name type="scientific">Candidatus Promineifilum breve</name>
    <dbReference type="NCBI Taxonomy" id="1806508"/>
    <lineage>
        <taxon>Bacteria</taxon>
        <taxon>Bacillati</taxon>
        <taxon>Chloroflexota</taxon>
        <taxon>Ardenticatenia</taxon>
        <taxon>Candidatus Promineifilales</taxon>
        <taxon>Candidatus Promineifilaceae</taxon>
        <taxon>Candidatus Promineifilum</taxon>
    </lineage>
</organism>
<dbReference type="RefSeq" id="WP_197699781.1">
    <property type="nucleotide sequence ID" value="NZ_LN890655.1"/>
</dbReference>
<dbReference type="InterPro" id="IPR015424">
    <property type="entry name" value="PyrdxlP-dep_Trfase"/>
</dbReference>
<keyword evidence="7" id="KW-0032">Aminotransferase</keyword>
<dbReference type="PROSITE" id="PS00595">
    <property type="entry name" value="AA_TRANSFER_CLASS_5"/>
    <property type="match status" value="1"/>
</dbReference>
<dbReference type="InterPro" id="IPR015421">
    <property type="entry name" value="PyrdxlP-dep_Trfase_major"/>
</dbReference>
<keyword evidence="7" id="KW-0808">Transferase</keyword>
<dbReference type="InterPro" id="IPR000192">
    <property type="entry name" value="Aminotrans_V_dom"/>
</dbReference>
<keyword evidence="8" id="KW-1185">Reference proteome</keyword>
<gene>
    <name evidence="7" type="ORF">CFX0092_A2885</name>
</gene>
<dbReference type="Proteomes" id="UP000215027">
    <property type="component" value="Chromosome I"/>
</dbReference>
<dbReference type="Gene3D" id="3.90.1150.10">
    <property type="entry name" value="Aspartate Aminotransferase, domain 1"/>
    <property type="match status" value="1"/>
</dbReference>
<name>A0A170PIC3_9CHLR</name>